<evidence type="ECO:0000259" key="8">
    <source>
        <dbReference type="Pfam" id="PF00933"/>
    </source>
</evidence>
<gene>
    <name evidence="10" type="ORF">EubceDRAFT1_2886</name>
</gene>
<reference evidence="10 11" key="2">
    <citation type="submission" date="2012-02" db="EMBL/GenBank/DDBJ databases">
        <title>Improved High-Quality Draft sequence of Eubacterium cellulosolvens 6.</title>
        <authorList>
            <consortium name="US DOE Joint Genome Institute"/>
            <person name="Lucas S."/>
            <person name="Han J."/>
            <person name="Lapidus A."/>
            <person name="Cheng J.-F."/>
            <person name="Goodwin L."/>
            <person name="Pitluck S."/>
            <person name="Peters L."/>
            <person name="Mikhailova N."/>
            <person name="Gu W."/>
            <person name="Detter J.C."/>
            <person name="Han C."/>
            <person name="Tapia R."/>
            <person name="Land M."/>
            <person name="Hauser L."/>
            <person name="Kyrpides N."/>
            <person name="Ivanova N."/>
            <person name="Pagani I."/>
            <person name="Johnson E."/>
            <person name="Mukhopadhyay B."/>
            <person name="Anderson I."/>
            <person name="Woyke T."/>
        </authorList>
    </citation>
    <scope>NUCLEOTIDE SEQUENCE [LARGE SCALE GENOMIC DNA]</scope>
    <source>
        <strain evidence="10 11">6</strain>
    </source>
</reference>
<dbReference type="PROSITE" id="PS51257">
    <property type="entry name" value="PROKAR_LIPOPROTEIN"/>
    <property type="match status" value="1"/>
</dbReference>
<dbReference type="InterPro" id="IPR051915">
    <property type="entry name" value="Cellulose_Degrad_GH3"/>
</dbReference>
<dbReference type="EC" id="3.2.1.21" evidence="3"/>
<keyword evidence="6" id="KW-0326">Glycosidase</keyword>
<evidence type="ECO:0000256" key="7">
    <source>
        <dbReference type="SAM" id="SignalP"/>
    </source>
</evidence>
<evidence type="ECO:0000259" key="9">
    <source>
        <dbReference type="Pfam" id="PF01915"/>
    </source>
</evidence>
<dbReference type="InterPro" id="IPR036881">
    <property type="entry name" value="Glyco_hydro_3_C_sf"/>
</dbReference>
<evidence type="ECO:0000313" key="11">
    <source>
        <dbReference type="Proteomes" id="UP000005753"/>
    </source>
</evidence>
<keyword evidence="4 7" id="KW-0732">Signal</keyword>
<dbReference type="EMBL" id="CM001487">
    <property type="protein sequence ID" value="EIM58575.1"/>
    <property type="molecule type" value="Genomic_DNA"/>
</dbReference>
<dbReference type="SUPFAM" id="SSF51445">
    <property type="entry name" value="(Trans)glycosidases"/>
    <property type="match status" value="1"/>
</dbReference>
<dbReference type="Gene3D" id="3.20.20.300">
    <property type="entry name" value="Glycoside hydrolase, family 3, N-terminal domain"/>
    <property type="match status" value="1"/>
</dbReference>
<dbReference type="Pfam" id="PF01915">
    <property type="entry name" value="Glyco_hydro_3_C"/>
    <property type="match status" value="1"/>
</dbReference>
<dbReference type="OrthoDB" id="9805821at2"/>
<evidence type="ECO:0000256" key="6">
    <source>
        <dbReference type="ARBA" id="ARBA00023295"/>
    </source>
</evidence>
<evidence type="ECO:0000256" key="5">
    <source>
        <dbReference type="ARBA" id="ARBA00022801"/>
    </source>
</evidence>
<evidence type="ECO:0000313" key="10">
    <source>
        <dbReference type="EMBL" id="EIM58575.1"/>
    </source>
</evidence>
<feature type="chain" id="PRO_5003699007" description="beta-glucosidase" evidence="7">
    <location>
        <begin position="25"/>
        <end position="620"/>
    </location>
</feature>
<feature type="domain" description="Glycoside hydrolase family 3 C-terminal" evidence="9">
    <location>
        <begin position="427"/>
        <end position="604"/>
    </location>
</feature>
<sequence length="620" mass="67565">MKYRKIAAMTLAFSLVFASCGSTASENSSVSTSVSKEAAKGGIERYEGKTAEEIVASLTTEQKAAQMVEGAFYNVSPEDMKTYDYGSVLSNFSELPNPSADDWMNTVREYQEGALSSEAAIPYIYGQDSVHGVNYASGCVIFPHNINMGAANDPELMKKYGSLVGSDIVHTGMLMNFSPCVDAAQDPRWGRTYECYSDDNEMVKNLSVAYAEGLLSEGVVVCAKHFFGGGYTKYGTGENSDMTERLIDRGDAQMSKEEIDGQLSVYDGLVKAGVQVIMVSHSSLEGTKMHENAKYISYLKDDLGFDGFVLSDWDSIENCSGADLKENVILCVNAGIDMLMEADNFEECRGYLVEAVEEEAISRERLDDAVTRIIKVKMDAGLFKDPYLKEVKPTYEYGSEESHKVARELAEKSFVPLKAGEHMTIEKGMKVYVSGPAADDTGVLCGGWTYLWQGETDANNGERVLPDSPSILDALKASAKEKDFEIITDPKKIDECDLIVLCVGERPYAEWNGDTKDLSIVGELALEGNKKAIKEAAKSGKPTLTLIVAGRNVIVDDYLKDWDSCIMCYLPGSEGGNAIADVLTGDASPEGKLPMPYYSSVKQIGTGKCWHEAGWSATEA</sequence>
<dbReference type="Pfam" id="PF00933">
    <property type="entry name" value="Glyco_hydro_3"/>
    <property type="match status" value="1"/>
</dbReference>
<dbReference type="SUPFAM" id="SSF52279">
    <property type="entry name" value="Beta-D-glucan exohydrolase, C-terminal domain"/>
    <property type="match status" value="1"/>
</dbReference>
<dbReference type="STRING" id="633697.EubceDRAFT1_2886"/>
<reference evidence="10 11" key="1">
    <citation type="submission" date="2010-08" db="EMBL/GenBank/DDBJ databases">
        <authorList>
            <consortium name="US DOE Joint Genome Institute (JGI-PGF)"/>
            <person name="Lucas S."/>
            <person name="Copeland A."/>
            <person name="Lapidus A."/>
            <person name="Cheng J.-F."/>
            <person name="Bruce D."/>
            <person name="Goodwin L."/>
            <person name="Pitluck S."/>
            <person name="Land M.L."/>
            <person name="Hauser L."/>
            <person name="Chang Y.-J."/>
            <person name="Anderson I.J."/>
            <person name="Johnson E."/>
            <person name="Mulhopadhyay B."/>
            <person name="Kyrpides N."/>
            <person name="Woyke T.J."/>
        </authorList>
    </citation>
    <scope>NUCLEOTIDE SEQUENCE [LARGE SCALE GENOMIC DNA]</scope>
    <source>
        <strain evidence="10 11">6</strain>
    </source>
</reference>
<dbReference type="AlphaFoldDB" id="I5AXQ2"/>
<organism evidence="10 11">
    <name type="scientific">Eubacterium cellulosolvens (strain ATCC 43171 / JCM 9499 / 6)</name>
    <name type="common">Cillobacterium cellulosolvens</name>
    <dbReference type="NCBI Taxonomy" id="633697"/>
    <lineage>
        <taxon>Bacteria</taxon>
        <taxon>Bacillati</taxon>
        <taxon>Bacillota</taxon>
        <taxon>Clostridia</taxon>
        <taxon>Eubacteriales</taxon>
        <taxon>Eubacteriaceae</taxon>
        <taxon>Eubacterium</taxon>
    </lineage>
</organism>
<proteinExistence type="inferred from homology"/>
<dbReference type="GO" id="GO:0008422">
    <property type="term" value="F:beta-glucosidase activity"/>
    <property type="evidence" value="ECO:0007669"/>
    <property type="project" value="UniProtKB-EC"/>
</dbReference>
<feature type="domain" description="Glycoside hydrolase family 3 N-terminal" evidence="8">
    <location>
        <begin position="59"/>
        <end position="376"/>
    </location>
</feature>
<feature type="signal peptide" evidence="7">
    <location>
        <begin position="1"/>
        <end position="24"/>
    </location>
</feature>
<dbReference type="HOGENOM" id="CLU_004542_9_3_9"/>
<dbReference type="PRINTS" id="PR00133">
    <property type="entry name" value="GLHYDRLASE3"/>
</dbReference>
<dbReference type="Gene3D" id="3.40.50.1700">
    <property type="entry name" value="Glycoside hydrolase family 3 C-terminal domain"/>
    <property type="match status" value="1"/>
</dbReference>
<comment type="catalytic activity">
    <reaction evidence="1">
        <text>Hydrolysis of terminal, non-reducing beta-D-glucosyl residues with release of beta-D-glucose.</text>
        <dbReference type="EC" id="3.2.1.21"/>
    </reaction>
</comment>
<comment type="similarity">
    <text evidence="2">Belongs to the glycosyl hydrolase 3 family.</text>
</comment>
<dbReference type="InterPro" id="IPR017853">
    <property type="entry name" value="GH"/>
</dbReference>
<accession>I5AXQ2</accession>
<dbReference type="eggNOG" id="COG1472">
    <property type="taxonomic scope" value="Bacteria"/>
</dbReference>
<dbReference type="PANTHER" id="PTHR30620">
    <property type="entry name" value="PERIPLASMIC BETA-GLUCOSIDASE-RELATED"/>
    <property type="match status" value="1"/>
</dbReference>
<dbReference type="InterPro" id="IPR001764">
    <property type="entry name" value="Glyco_hydro_3_N"/>
</dbReference>
<dbReference type="GO" id="GO:0009251">
    <property type="term" value="P:glucan catabolic process"/>
    <property type="evidence" value="ECO:0007669"/>
    <property type="project" value="TreeGrafter"/>
</dbReference>
<evidence type="ECO:0000256" key="3">
    <source>
        <dbReference type="ARBA" id="ARBA00012744"/>
    </source>
</evidence>
<protein>
    <recommendedName>
        <fullName evidence="3">beta-glucosidase</fullName>
        <ecNumber evidence="3">3.2.1.21</ecNumber>
    </recommendedName>
</protein>
<evidence type="ECO:0000256" key="1">
    <source>
        <dbReference type="ARBA" id="ARBA00000448"/>
    </source>
</evidence>
<evidence type="ECO:0000256" key="4">
    <source>
        <dbReference type="ARBA" id="ARBA00022729"/>
    </source>
</evidence>
<dbReference type="Proteomes" id="UP000005753">
    <property type="component" value="Chromosome"/>
</dbReference>
<keyword evidence="5 10" id="KW-0378">Hydrolase</keyword>
<dbReference type="PANTHER" id="PTHR30620:SF16">
    <property type="entry name" value="LYSOSOMAL BETA GLUCOSIDASE"/>
    <property type="match status" value="1"/>
</dbReference>
<dbReference type="InterPro" id="IPR002772">
    <property type="entry name" value="Glyco_hydro_3_C"/>
</dbReference>
<evidence type="ECO:0000256" key="2">
    <source>
        <dbReference type="ARBA" id="ARBA00005336"/>
    </source>
</evidence>
<keyword evidence="11" id="KW-1185">Reference proteome</keyword>
<dbReference type="InterPro" id="IPR036962">
    <property type="entry name" value="Glyco_hydro_3_N_sf"/>
</dbReference>
<name>I5AXQ2_EUBC6</name>